<dbReference type="Proteomes" id="UP001208570">
    <property type="component" value="Unassembled WGS sequence"/>
</dbReference>
<sequence>MGYQYEPKKKNVTEMSQNCRVLLAAASLLIVGNTDWCKCSECLGMGTDVESFCCQESIRIFEKMDEYSETTFTCMTQHPVFVANCLNTWVLDVAYLQYRHQYQHPLEFSQHE</sequence>
<name>A0AAD9MV54_9ANNE</name>
<evidence type="ECO:0000313" key="1">
    <source>
        <dbReference type="EMBL" id="KAK2145268.1"/>
    </source>
</evidence>
<gene>
    <name evidence="1" type="ORF">LSH36_691g01037</name>
</gene>
<organism evidence="1 2">
    <name type="scientific">Paralvinella palmiformis</name>
    <dbReference type="NCBI Taxonomy" id="53620"/>
    <lineage>
        <taxon>Eukaryota</taxon>
        <taxon>Metazoa</taxon>
        <taxon>Spiralia</taxon>
        <taxon>Lophotrochozoa</taxon>
        <taxon>Annelida</taxon>
        <taxon>Polychaeta</taxon>
        <taxon>Sedentaria</taxon>
        <taxon>Canalipalpata</taxon>
        <taxon>Terebellida</taxon>
        <taxon>Terebelliformia</taxon>
        <taxon>Alvinellidae</taxon>
        <taxon>Paralvinella</taxon>
    </lineage>
</organism>
<dbReference type="EMBL" id="JAODUP010000691">
    <property type="protein sequence ID" value="KAK2145268.1"/>
    <property type="molecule type" value="Genomic_DNA"/>
</dbReference>
<protein>
    <submittedName>
        <fullName evidence="1">Uncharacterized protein</fullName>
    </submittedName>
</protein>
<dbReference type="PANTHER" id="PTHR36981">
    <property type="entry name" value="ZGC:195170"/>
    <property type="match status" value="1"/>
</dbReference>
<reference evidence="1" key="1">
    <citation type="journal article" date="2023" name="Mol. Biol. Evol.">
        <title>Third-Generation Sequencing Reveals the Adaptive Role of the Epigenome in Three Deep-Sea Polychaetes.</title>
        <authorList>
            <person name="Perez M."/>
            <person name="Aroh O."/>
            <person name="Sun Y."/>
            <person name="Lan Y."/>
            <person name="Juniper S.K."/>
            <person name="Young C.R."/>
            <person name="Angers B."/>
            <person name="Qian P.Y."/>
        </authorList>
    </citation>
    <scope>NUCLEOTIDE SEQUENCE</scope>
    <source>
        <strain evidence="1">P08H-3</strain>
    </source>
</reference>
<comment type="caution">
    <text evidence="1">The sequence shown here is derived from an EMBL/GenBank/DDBJ whole genome shotgun (WGS) entry which is preliminary data.</text>
</comment>
<evidence type="ECO:0000313" key="2">
    <source>
        <dbReference type="Proteomes" id="UP001208570"/>
    </source>
</evidence>
<keyword evidence="2" id="KW-1185">Reference proteome</keyword>
<accession>A0AAD9MV54</accession>
<dbReference type="PANTHER" id="PTHR36981:SF9">
    <property type="entry name" value="NANOR-RELATED"/>
    <property type="match status" value="1"/>
</dbReference>
<dbReference type="AlphaFoldDB" id="A0AAD9MV54"/>
<proteinExistence type="predicted"/>